<name>A0ABP7EZE1_9STAP</name>
<dbReference type="PROSITE" id="PS51257">
    <property type="entry name" value="PROKAR_LIPOPROTEIN"/>
    <property type="match status" value="1"/>
</dbReference>
<proteinExistence type="predicted"/>
<evidence type="ECO:0000313" key="1">
    <source>
        <dbReference type="EMBL" id="GAA3728404.1"/>
    </source>
</evidence>
<dbReference type="Proteomes" id="UP001500920">
    <property type="component" value="Unassembled WGS sequence"/>
</dbReference>
<evidence type="ECO:0000313" key="2">
    <source>
        <dbReference type="Proteomes" id="UP001500920"/>
    </source>
</evidence>
<dbReference type="EMBL" id="BAABCK010000058">
    <property type="protein sequence ID" value="GAA3728404.1"/>
    <property type="molecule type" value="Genomic_DNA"/>
</dbReference>
<comment type="caution">
    <text evidence="1">The sequence shown here is derived from an EMBL/GenBank/DDBJ whole genome shotgun (WGS) entry which is preliminary data.</text>
</comment>
<protein>
    <submittedName>
        <fullName evidence="1">Uncharacterized protein</fullName>
    </submittedName>
</protein>
<reference evidence="2" key="1">
    <citation type="journal article" date="2019" name="Int. J. Syst. Evol. Microbiol.">
        <title>The Global Catalogue of Microorganisms (GCM) 10K type strain sequencing project: providing services to taxonomists for standard genome sequencing and annotation.</title>
        <authorList>
            <consortium name="The Broad Institute Genomics Platform"/>
            <consortium name="The Broad Institute Genome Sequencing Center for Infectious Disease"/>
            <person name="Wu L."/>
            <person name="Ma J."/>
        </authorList>
    </citation>
    <scope>NUCLEOTIDE SEQUENCE [LARGE SCALE GENOMIC DNA]</scope>
    <source>
        <strain evidence="2">JCM 16981</strain>
    </source>
</reference>
<organism evidence="1 2">
    <name type="scientific">Salinicoccus jeotgali</name>
    <dbReference type="NCBI Taxonomy" id="381634"/>
    <lineage>
        <taxon>Bacteria</taxon>
        <taxon>Bacillati</taxon>
        <taxon>Bacillota</taxon>
        <taxon>Bacilli</taxon>
        <taxon>Bacillales</taxon>
        <taxon>Staphylococcaceae</taxon>
        <taxon>Salinicoccus</taxon>
    </lineage>
</organism>
<gene>
    <name evidence="1" type="ORF">GCM10022378_16360</name>
</gene>
<accession>A0ABP7EZE1</accession>
<keyword evidence="2" id="KW-1185">Reference proteome</keyword>
<sequence>MSEDKWSSDEEVSFMKAIKLLMAAGMTLMLLTACGTGDDEEEFNKQQTINDY</sequence>